<dbReference type="EMBL" id="CP094529">
    <property type="protein sequence ID" value="UOE36980.1"/>
    <property type="molecule type" value="Genomic_DNA"/>
</dbReference>
<keyword evidence="2" id="KW-1185">Reference proteome</keyword>
<protein>
    <submittedName>
        <fullName evidence="1">Uncharacterized protein</fullName>
    </submittedName>
</protein>
<dbReference type="Proteomes" id="UP000831068">
    <property type="component" value="Chromosome"/>
</dbReference>
<gene>
    <name evidence="1" type="ORF">MTP08_07840</name>
</gene>
<dbReference type="RefSeq" id="WP_243575493.1">
    <property type="nucleotide sequence ID" value="NZ_CP094529.1"/>
</dbReference>
<sequence length="77" mass="8823">MPTMINKRKELIRISPKDAKKLEYSTNDGRTWSTRFSGSSTQGEFQDLTDTGKEILGITTKGLYYSKNEGRTWSKRS</sequence>
<dbReference type="SUPFAM" id="SSF110296">
    <property type="entry name" value="Oligoxyloglucan reducing end-specific cellobiohydrolase"/>
    <property type="match status" value="1"/>
</dbReference>
<reference evidence="1 2" key="1">
    <citation type="submission" date="2022-03" db="EMBL/GenBank/DDBJ databases">
        <title>Chryseobacterium sp. isolated from the Andong Sikhe.</title>
        <authorList>
            <person name="Won M."/>
            <person name="Kim S.-J."/>
            <person name="Kwon S.-W."/>
        </authorList>
    </citation>
    <scope>NUCLEOTIDE SEQUENCE [LARGE SCALE GENOMIC DNA]</scope>
    <source>
        <strain evidence="1 2">ADR-1</strain>
    </source>
</reference>
<dbReference type="Gene3D" id="2.130.10.10">
    <property type="entry name" value="YVTN repeat-like/Quinoprotein amine dehydrogenase"/>
    <property type="match status" value="1"/>
</dbReference>
<proteinExistence type="predicted"/>
<accession>A0ABY4BCV8</accession>
<evidence type="ECO:0000313" key="1">
    <source>
        <dbReference type="EMBL" id="UOE36980.1"/>
    </source>
</evidence>
<name>A0ABY4BCV8_9FLAO</name>
<evidence type="ECO:0000313" key="2">
    <source>
        <dbReference type="Proteomes" id="UP000831068"/>
    </source>
</evidence>
<dbReference type="InterPro" id="IPR015943">
    <property type="entry name" value="WD40/YVTN_repeat-like_dom_sf"/>
</dbReference>
<organism evidence="1 2">
    <name type="scientific">Chryseobacterium oryzae</name>
    <dbReference type="NCBI Taxonomy" id="2929799"/>
    <lineage>
        <taxon>Bacteria</taxon>
        <taxon>Pseudomonadati</taxon>
        <taxon>Bacteroidota</taxon>
        <taxon>Flavobacteriia</taxon>
        <taxon>Flavobacteriales</taxon>
        <taxon>Weeksellaceae</taxon>
        <taxon>Chryseobacterium group</taxon>
        <taxon>Chryseobacterium</taxon>
    </lineage>
</organism>